<comment type="similarity">
    <text evidence="1">Belongs to the dynein light chain Tctex-type family.</text>
</comment>
<dbReference type="Pfam" id="PF03645">
    <property type="entry name" value="Tctex-1"/>
    <property type="match status" value="1"/>
</dbReference>
<feature type="compositionally biased region" description="Basic and acidic residues" evidence="2">
    <location>
        <begin position="99"/>
        <end position="110"/>
    </location>
</feature>
<feature type="region of interest" description="Disordered" evidence="2">
    <location>
        <begin position="93"/>
        <end position="173"/>
    </location>
</feature>
<evidence type="ECO:0000313" key="4">
    <source>
        <dbReference type="RefSeq" id="XP_014670883.1"/>
    </source>
</evidence>
<dbReference type="PANTHER" id="PTHR21255:SF7">
    <property type="entry name" value="DYNEIN LIGHT CHAIN TCTEX-TYPE PROTEIN 2B"/>
    <property type="match status" value="1"/>
</dbReference>
<dbReference type="Gene3D" id="3.30.1140.40">
    <property type="entry name" value="Tctex-1"/>
    <property type="match status" value="1"/>
</dbReference>
<keyword evidence="3" id="KW-1185">Reference proteome</keyword>
<accession>A0ABM1EFB2</accession>
<evidence type="ECO:0000256" key="2">
    <source>
        <dbReference type="SAM" id="MobiDB-lite"/>
    </source>
</evidence>
<feature type="region of interest" description="Disordered" evidence="2">
    <location>
        <begin position="1"/>
        <end position="29"/>
    </location>
</feature>
<proteinExistence type="inferred from homology"/>
<dbReference type="RefSeq" id="XP_014670883.1">
    <property type="nucleotide sequence ID" value="XM_014815397.1"/>
</dbReference>
<dbReference type="PANTHER" id="PTHR21255">
    <property type="entry name" value="T-COMPLEX-ASSOCIATED-TESTIS-EXPRESSED 1/ DYNEIN LIGHT CHAIN"/>
    <property type="match status" value="1"/>
</dbReference>
<dbReference type="CDD" id="cd21451">
    <property type="entry name" value="DLC-like_TCTEX1D"/>
    <property type="match status" value="1"/>
</dbReference>
<name>A0ABM1EFB2_PRICU</name>
<evidence type="ECO:0000313" key="3">
    <source>
        <dbReference type="Proteomes" id="UP000695022"/>
    </source>
</evidence>
<protein>
    <submittedName>
        <fullName evidence="4">Uncharacterized protein LOC106811693</fullName>
    </submittedName>
</protein>
<gene>
    <name evidence="4" type="primary">LOC106811693</name>
</gene>
<dbReference type="InterPro" id="IPR005334">
    <property type="entry name" value="Tctex-1-like"/>
</dbReference>
<sequence length="331" mass="36984">MTSIIKMPTVNSTRGAASEPASKDATEETDGFTAALYHLPSVKGLAPCDELVSLQRRPPPQQQLQQRLPSIVIEAAPDAEPSTRQHFRRETLFAGGHAHPAERRLSRSESRQSAADEFGLVVGTQQRRPSRGAPEQEHRTSRTAERKPSTSSLHVGGAGSSDRRVSRAEERKFSTFTGLAPSRRASVFYGRKPSVFGSSHRYGVATASANPPQQQSLYENTYRLCPSGDEEFNVARMERLSMEVLRCYLEGREYEPRASAQLAMAVSDEAKRRVKQLVYSRYKIICWVNIGQNRDEDVRVLTRHDCSRDTQPNEDLTHDHGSVILCTFNTI</sequence>
<feature type="compositionally biased region" description="Basic and acidic residues" evidence="2">
    <location>
        <begin position="161"/>
        <end position="173"/>
    </location>
</feature>
<feature type="compositionally biased region" description="Basic and acidic residues" evidence="2">
    <location>
        <begin position="134"/>
        <end position="148"/>
    </location>
</feature>
<dbReference type="InterPro" id="IPR038586">
    <property type="entry name" value="Tctex-1-like_sf"/>
</dbReference>
<dbReference type="Proteomes" id="UP000695022">
    <property type="component" value="Unplaced"/>
</dbReference>
<evidence type="ECO:0000256" key="1">
    <source>
        <dbReference type="ARBA" id="ARBA00005361"/>
    </source>
</evidence>
<reference evidence="4" key="1">
    <citation type="submission" date="2025-08" db="UniProtKB">
        <authorList>
            <consortium name="RefSeq"/>
        </authorList>
    </citation>
    <scope>IDENTIFICATION</scope>
</reference>
<dbReference type="GeneID" id="106811693"/>
<organism evidence="3 4">
    <name type="scientific">Priapulus caudatus</name>
    <name type="common">Priapulid worm</name>
    <dbReference type="NCBI Taxonomy" id="37621"/>
    <lineage>
        <taxon>Eukaryota</taxon>
        <taxon>Metazoa</taxon>
        <taxon>Ecdysozoa</taxon>
        <taxon>Scalidophora</taxon>
        <taxon>Priapulida</taxon>
        <taxon>Priapulimorpha</taxon>
        <taxon>Priapulimorphida</taxon>
        <taxon>Priapulidae</taxon>
        <taxon>Priapulus</taxon>
    </lineage>
</organism>
<feature type="compositionally biased region" description="Polar residues" evidence="2">
    <location>
        <begin position="1"/>
        <end position="15"/>
    </location>
</feature>